<dbReference type="RefSeq" id="WP_120948567.1">
    <property type="nucleotide sequence ID" value="NZ_QXQS01000014.1"/>
</dbReference>
<name>A0A553V174_9HELI</name>
<dbReference type="AlphaFoldDB" id="A0A553V174"/>
<sequence>MGYRKERASKINHQYIIENEKVKAYLARCGVIDTPLDIDFDSVATALSTIQNRVDSQIERLVVVDGGYEEVCIDGRFPSKRLCFYNVGILTFSLQDLKSLVKQQIINPDDLGRLEKDFQRFSFVLSIQGYCHDQKDFITTTRERLYEIFRDNSLNEDGDSLLNTIKWLVFQEYRGGGGFIEIACAGCGDRHIFKKQSASYKDLQNDFLTCACGAKIYITDCFELHTLVDEILGAGAIESYVMSVFEVVLMLSMFRFLIEAKQWGWLPKILFIKDGPLALFSRLDDFAFKVVRVFLQYLYDRSLQDRVSYVNWIGLDKSGLFVDHLQNLEHKIPAESLVLPDSAYIKKYITGDTGSIFGHNTYFGMKMLVKSDRAFVLDVAIPFGLNRTYQHYLESPHIEDFLTLKHILEILKDLRCDLYQQSFIPIVMLNTLVSISNIPGQRILKSFSLEAIHKRTGK</sequence>
<keyword evidence="2" id="KW-1185">Reference proteome</keyword>
<gene>
    <name evidence="1" type="ORF">FNE76_01725</name>
</gene>
<dbReference type="Proteomes" id="UP000319322">
    <property type="component" value="Unassembled WGS sequence"/>
</dbReference>
<protein>
    <submittedName>
        <fullName evidence="1">Uncharacterized protein</fullName>
    </submittedName>
</protein>
<proteinExistence type="predicted"/>
<organism evidence="1 2">
    <name type="scientific">Helicobacter mehlei</name>
    <dbReference type="NCBI Taxonomy" id="2316080"/>
    <lineage>
        <taxon>Bacteria</taxon>
        <taxon>Pseudomonadati</taxon>
        <taxon>Campylobacterota</taxon>
        <taxon>Epsilonproteobacteria</taxon>
        <taxon>Campylobacterales</taxon>
        <taxon>Helicobacteraceae</taxon>
        <taxon>Helicobacter</taxon>
    </lineage>
</organism>
<accession>A0A553V174</accession>
<reference evidence="1" key="2">
    <citation type="submission" date="2019-07" db="EMBL/GenBank/DDBJ databases">
        <authorList>
            <person name="Papic B."/>
        </authorList>
    </citation>
    <scope>NUCLEOTIDE SEQUENCE [LARGE SCALE GENOMIC DNA]</scope>
    <source>
        <strain evidence="1">L8b</strain>
    </source>
</reference>
<evidence type="ECO:0000313" key="2">
    <source>
        <dbReference type="Proteomes" id="UP000319322"/>
    </source>
</evidence>
<reference evidence="1" key="1">
    <citation type="submission" date="2019-07" db="EMBL/GenBank/DDBJ databases">
        <title>Helicobacter labacensis sp. nov., Helicobacter mehlei sp. nov. and Helicobacter vulpis sp. nov., isolated from gastric mucosa of red fox (Vulpis vulpis).</title>
        <authorList>
            <person name="Kusar D."/>
            <person name="Gruntar I."/>
            <person name="Pate M."/>
            <person name="Zajc U."/>
            <person name="Ocepek M."/>
        </authorList>
    </citation>
    <scope>NUCLEOTIDE SEQUENCE [LARGE SCALE GENOMIC DNA]</scope>
    <source>
        <strain evidence="1">L8b</strain>
    </source>
</reference>
<dbReference type="EMBL" id="VKGC01000003">
    <property type="protein sequence ID" value="TSA86228.1"/>
    <property type="molecule type" value="Genomic_DNA"/>
</dbReference>
<comment type="caution">
    <text evidence="1">The sequence shown here is derived from an EMBL/GenBank/DDBJ whole genome shotgun (WGS) entry which is preliminary data.</text>
</comment>
<evidence type="ECO:0000313" key="1">
    <source>
        <dbReference type="EMBL" id="TSA86228.1"/>
    </source>
</evidence>